<dbReference type="Proteomes" id="UP000199679">
    <property type="component" value="Chromosome I"/>
</dbReference>
<dbReference type="EMBL" id="LT629740">
    <property type="protein sequence ID" value="SDT12225.1"/>
    <property type="molecule type" value="Genomic_DNA"/>
</dbReference>
<evidence type="ECO:0000313" key="3">
    <source>
        <dbReference type="EMBL" id="SDT12225.1"/>
    </source>
</evidence>
<dbReference type="RefSeq" id="WP_091373121.1">
    <property type="nucleotide sequence ID" value="NZ_LT629740.1"/>
</dbReference>
<feature type="compositionally biased region" description="Low complexity" evidence="1">
    <location>
        <begin position="9"/>
        <end position="18"/>
    </location>
</feature>
<accession>A0A1H1XSM1</accession>
<proteinExistence type="predicted"/>
<protein>
    <recommendedName>
        <fullName evidence="2">eCIS core domain-containing protein</fullName>
    </recommendedName>
</protein>
<feature type="region of interest" description="Disordered" evidence="1">
    <location>
        <begin position="1"/>
        <end position="27"/>
    </location>
</feature>
<organism evidence="3 4">
    <name type="scientific">Mucilaginibacter mallensis</name>
    <dbReference type="NCBI Taxonomy" id="652787"/>
    <lineage>
        <taxon>Bacteria</taxon>
        <taxon>Pseudomonadati</taxon>
        <taxon>Bacteroidota</taxon>
        <taxon>Sphingobacteriia</taxon>
        <taxon>Sphingobacteriales</taxon>
        <taxon>Sphingobacteriaceae</taxon>
        <taxon>Mucilaginibacter</taxon>
    </lineage>
</organism>
<dbReference type="STRING" id="652787.SAMN05216490_2535"/>
<reference evidence="3 4" key="1">
    <citation type="submission" date="2016-10" db="EMBL/GenBank/DDBJ databases">
        <authorList>
            <person name="de Groot N.N."/>
        </authorList>
    </citation>
    <scope>NUCLEOTIDE SEQUENCE [LARGE SCALE GENOMIC DNA]</scope>
    <source>
        <strain evidence="3 4">MP1X4</strain>
    </source>
</reference>
<sequence length="653" mass="70898">MDKAKTTRSQQQILSQSSGGSGDKAAKGYPAVTRFAQPHVSSAGGSNALPHQLQQGVEALSGMSMAGTSVHYNSSAPAQIGALAYAAGNQIHLGPGQEQHLPHEAWHVVQQKQGRVKPTLQAKGLAVNDDHALETEADVMGQRAVQPKTAGDMPASPLNNPGLQPGDIVQRKIGFEFQAYDSITIEGVSSVANPLTLPNKDGFKVETDVGKTSNELEIVTEAVEETDAGLIRLTHIMTKIGEFMREVDDEKELKKITPFPWKPEVPEDAIFMVKSGKHFHPQATVGVKFEKVAELIHYITQAPFKEGGKAKETITRRFKKASIGSDETEDDFEIKEEVMPVAEVKMEGNSVKITEADKFGWSGQDDQQTFKYAWKAGLERANANSKLTSDKVKGLAAIFYGLAENQTGKHGIVPKDPSFLKYWMPFTLRNGFRPFFDSLDEKEQGELKSIGEELNVPVMPPDGELKSDPPKIADILKDMLEKAGKSGDTKMDLLQTLNSSYGKGVLGHGVIGGIERPGDENRYNYKSWGMDTIDDIGISQKETEKRRGAIIELRKLGNDVPAEKLEEFALAVFSLVRAINTTDGSGPARTGIAIGATATGSTTEEAKLVSRPSPPVPPRPRPPLPTGDRPPLPPRPSRQQIAEMGPLPQLPLV</sequence>
<name>A0A1H1XSM1_MUCMA</name>
<evidence type="ECO:0000256" key="1">
    <source>
        <dbReference type="SAM" id="MobiDB-lite"/>
    </source>
</evidence>
<dbReference type="AlphaFoldDB" id="A0A1H1XSM1"/>
<feature type="region of interest" description="Disordered" evidence="1">
    <location>
        <begin position="597"/>
        <end position="653"/>
    </location>
</feature>
<keyword evidence="4" id="KW-1185">Reference proteome</keyword>
<evidence type="ECO:0000313" key="4">
    <source>
        <dbReference type="Proteomes" id="UP000199679"/>
    </source>
</evidence>
<evidence type="ECO:0000259" key="2">
    <source>
        <dbReference type="Pfam" id="PF13699"/>
    </source>
</evidence>
<dbReference type="InterPro" id="IPR025295">
    <property type="entry name" value="eCIS_core_dom"/>
</dbReference>
<feature type="domain" description="eCIS core" evidence="2">
    <location>
        <begin position="49"/>
        <end position="114"/>
    </location>
</feature>
<gene>
    <name evidence="3" type="ORF">SAMN05216490_2535</name>
</gene>
<dbReference type="OrthoDB" id="292792at2"/>
<dbReference type="Pfam" id="PF13699">
    <property type="entry name" value="eCIS_core"/>
    <property type="match status" value="1"/>
</dbReference>
<feature type="compositionally biased region" description="Pro residues" evidence="1">
    <location>
        <begin position="612"/>
        <end position="636"/>
    </location>
</feature>